<feature type="domain" description="Ubiquitin-like protease family profile" evidence="6">
    <location>
        <begin position="823"/>
        <end position="993"/>
    </location>
</feature>
<evidence type="ECO:0000256" key="2">
    <source>
        <dbReference type="ARBA" id="ARBA00022670"/>
    </source>
</evidence>
<keyword evidence="3" id="KW-0378">Hydrolase</keyword>
<evidence type="ECO:0000256" key="5">
    <source>
        <dbReference type="SAM" id="MobiDB-lite"/>
    </source>
</evidence>
<gene>
    <name evidence="7" type="ORF">BJX67DRAFT_385809</name>
</gene>
<protein>
    <recommendedName>
        <fullName evidence="6">Ubiquitin-like protease family profile domain-containing protein</fullName>
    </recommendedName>
</protein>
<evidence type="ECO:0000256" key="1">
    <source>
        <dbReference type="ARBA" id="ARBA00005234"/>
    </source>
</evidence>
<evidence type="ECO:0000313" key="8">
    <source>
        <dbReference type="Proteomes" id="UP001610432"/>
    </source>
</evidence>
<feature type="compositionally biased region" description="Basic residues" evidence="5">
    <location>
        <begin position="441"/>
        <end position="456"/>
    </location>
</feature>
<sequence length="1038" mass="114348">MEDPMIITQQPEVEDVMMTDASLLSEHESPLGAREAAFDPMDISTSPSNGRTLQASQNFRPAAGEQHFDSLHDPSSFNASRCTAPLFPKKKAADLHVPFRFSPPGKTARPPSTAPVYHRVAELKPYQNSSTSNVTTTTTRWSRLSGLGPAIHHMPGSQVPSFGSTNTSRGSSFSSLDTQKSTEDGKENSFDSLTSISTVPSSLSRKRSIDDGLQIGLSQSSTVRASSGSPPKYRRLSVDGIAIPGGNIDIPAAGHAQSNSLRSPSPATLSPVALATSLELSPDAMDIDTPVRKDQDSRTNTPTNIDRVPGCWPYTPVPTYETTPCPSPKFSTNRYAEAPMMSGAILPPETDSVHMSALPHIAASGESDLLSNGRDSVVPMPAVPDAQSPASTWYAYYAALYQSIKAMFQNRFMGTVANAFKGAIASAGSLGQQAMGFLENRRRRARGSSPTRRHSPTRANLRHLPLEQQQRLKANQWRKDRGYPIIEDFPFPQLSFDSPQIHSPPQAISQPEDNVQPTEEVLDATSRAAAELTHKLSVRSWGPATSPVPKRNTPGPMTSTSGVRKRSGVSSLSPQMKRRLHLSPRSREERRRRELNFLRVLKIGHLENLGGLPPAEGTARATAPIEEQPAQTEALDSNDQASMPSNPLKPKRRVRFQEPLVTEPVRMALPLGADLAPYLRSCLKSRRPVADEKTFIEQKENIPPESVPETEVVVEIGAREDVEADEPSVDPWLQPEEFPLGRSVSAVSLFYPVPKPLPPGRTESIYAAEWRKMEEEKKLSERPTRIKREGTAVRPLAPKWETRVDEAMRLPSNRKIATTLSGDPLTKKDLATCYIPETWLNDEVVNAYLALIIDYLRRAHGNAGRHDKPRFHAFNSFFFSNLRDKGYESVRRWAARAKIGGQGLLNVDTVFVPVHNQYHWTLIVVKPSDRTIEHFDSMGSLSHRHVGLVKNWLRGELGQLYVDDEWTVLPSVSPQQNNGSDCGVFLLSTAKAVALDIDPMSYGAKNTRLLRKKIVAELMNGGFEGDFDPTDENGEVLL</sequence>
<feature type="region of interest" description="Disordered" evidence="5">
    <location>
        <begin position="628"/>
        <end position="649"/>
    </location>
</feature>
<dbReference type="InterPro" id="IPR003653">
    <property type="entry name" value="Peptidase_C48_C"/>
</dbReference>
<dbReference type="SUPFAM" id="SSF54001">
    <property type="entry name" value="Cysteine proteinases"/>
    <property type="match status" value="1"/>
</dbReference>
<keyword evidence="8" id="KW-1185">Reference proteome</keyword>
<dbReference type="PANTHER" id="PTHR12606">
    <property type="entry name" value="SENTRIN/SUMO-SPECIFIC PROTEASE"/>
    <property type="match status" value="1"/>
</dbReference>
<reference evidence="7 8" key="1">
    <citation type="submission" date="2024-07" db="EMBL/GenBank/DDBJ databases">
        <title>Section-level genome sequencing and comparative genomics of Aspergillus sections Usti and Cavernicolus.</title>
        <authorList>
            <consortium name="Lawrence Berkeley National Laboratory"/>
            <person name="Nybo J.L."/>
            <person name="Vesth T.C."/>
            <person name="Theobald S."/>
            <person name="Frisvad J.C."/>
            <person name="Larsen T.O."/>
            <person name="Kjaerboelling I."/>
            <person name="Rothschild-Mancinelli K."/>
            <person name="Lyhne E.K."/>
            <person name="Kogle M.E."/>
            <person name="Barry K."/>
            <person name="Clum A."/>
            <person name="Na H."/>
            <person name="Ledsgaard L."/>
            <person name="Lin J."/>
            <person name="Lipzen A."/>
            <person name="Kuo A."/>
            <person name="Riley R."/>
            <person name="Mondo S."/>
            <person name="Labutti K."/>
            <person name="Haridas S."/>
            <person name="Pangalinan J."/>
            <person name="Salamov A.A."/>
            <person name="Simmons B.A."/>
            <person name="Magnuson J.K."/>
            <person name="Chen J."/>
            <person name="Drula E."/>
            <person name="Henrissat B."/>
            <person name="Wiebenga A."/>
            <person name="Lubbers R.J."/>
            <person name="Gomes A.C."/>
            <person name="Macurrencykelacurrency M.R."/>
            <person name="Stajich J."/>
            <person name="Grigoriev I.V."/>
            <person name="Mortensen U.H."/>
            <person name="De Vries R.P."/>
            <person name="Baker S.E."/>
            <person name="Andersen M.R."/>
        </authorList>
    </citation>
    <scope>NUCLEOTIDE SEQUENCE [LARGE SCALE GENOMIC DNA]</scope>
    <source>
        <strain evidence="7 8">CBS 449.75</strain>
    </source>
</reference>
<dbReference type="PROSITE" id="PS50600">
    <property type="entry name" value="ULP_PROTEASE"/>
    <property type="match status" value="1"/>
</dbReference>
<comment type="caution">
    <text evidence="7">The sequence shown here is derived from an EMBL/GenBank/DDBJ whole genome shotgun (WGS) entry which is preliminary data.</text>
</comment>
<dbReference type="PANTHER" id="PTHR12606:SF141">
    <property type="entry name" value="GH15225P-RELATED"/>
    <property type="match status" value="1"/>
</dbReference>
<evidence type="ECO:0000256" key="4">
    <source>
        <dbReference type="ARBA" id="ARBA00022807"/>
    </source>
</evidence>
<keyword evidence="2" id="KW-0645">Protease</keyword>
<feature type="region of interest" description="Disordered" evidence="5">
    <location>
        <begin position="540"/>
        <end position="590"/>
    </location>
</feature>
<keyword evidence="4" id="KW-0788">Thiol protease</keyword>
<feature type="compositionally biased region" description="Basic and acidic residues" evidence="5">
    <location>
        <begin position="180"/>
        <end position="189"/>
    </location>
</feature>
<feature type="compositionally biased region" description="Polar residues" evidence="5">
    <location>
        <begin position="555"/>
        <end position="574"/>
    </location>
</feature>
<evidence type="ECO:0000259" key="6">
    <source>
        <dbReference type="PROSITE" id="PS50600"/>
    </source>
</evidence>
<dbReference type="Proteomes" id="UP001610432">
    <property type="component" value="Unassembled WGS sequence"/>
</dbReference>
<accession>A0ABR4LDH5</accession>
<feature type="region of interest" description="Disordered" evidence="5">
    <location>
        <begin position="280"/>
        <end position="307"/>
    </location>
</feature>
<dbReference type="Gene3D" id="3.40.395.10">
    <property type="entry name" value="Adenoviral Proteinase, Chain A"/>
    <property type="match status" value="1"/>
</dbReference>
<evidence type="ECO:0000313" key="7">
    <source>
        <dbReference type="EMBL" id="KAL2862184.1"/>
    </source>
</evidence>
<dbReference type="RefSeq" id="XP_070881163.1">
    <property type="nucleotide sequence ID" value="XM_071033938.1"/>
</dbReference>
<feature type="region of interest" description="Disordered" evidence="5">
    <location>
        <begin position="441"/>
        <end position="460"/>
    </location>
</feature>
<evidence type="ECO:0000256" key="3">
    <source>
        <dbReference type="ARBA" id="ARBA00022801"/>
    </source>
</evidence>
<dbReference type="Pfam" id="PF02902">
    <property type="entry name" value="Peptidase_C48"/>
    <property type="match status" value="1"/>
</dbReference>
<comment type="similarity">
    <text evidence="1">Belongs to the peptidase C48 family.</text>
</comment>
<proteinExistence type="inferred from homology"/>
<dbReference type="InterPro" id="IPR038765">
    <property type="entry name" value="Papain-like_cys_pep_sf"/>
</dbReference>
<name>A0ABR4LDH5_9EURO</name>
<feature type="region of interest" description="Disordered" evidence="5">
    <location>
        <begin position="147"/>
        <end position="194"/>
    </location>
</feature>
<feature type="compositionally biased region" description="Low complexity" evidence="5">
    <location>
        <begin position="161"/>
        <end position="175"/>
    </location>
</feature>
<feature type="compositionally biased region" description="Polar residues" evidence="5">
    <location>
        <begin position="629"/>
        <end position="645"/>
    </location>
</feature>
<dbReference type="GeneID" id="98149010"/>
<organism evidence="7 8">
    <name type="scientific">Aspergillus lucknowensis</name>
    <dbReference type="NCBI Taxonomy" id="176173"/>
    <lineage>
        <taxon>Eukaryota</taxon>
        <taxon>Fungi</taxon>
        <taxon>Dikarya</taxon>
        <taxon>Ascomycota</taxon>
        <taxon>Pezizomycotina</taxon>
        <taxon>Eurotiomycetes</taxon>
        <taxon>Eurotiomycetidae</taxon>
        <taxon>Eurotiales</taxon>
        <taxon>Aspergillaceae</taxon>
        <taxon>Aspergillus</taxon>
        <taxon>Aspergillus subgen. Nidulantes</taxon>
    </lineage>
</organism>
<dbReference type="EMBL" id="JBFXLQ010000071">
    <property type="protein sequence ID" value="KAL2862184.1"/>
    <property type="molecule type" value="Genomic_DNA"/>
</dbReference>